<reference evidence="1 2" key="1">
    <citation type="submission" date="2008-01" db="EMBL/GenBank/DDBJ databases">
        <authorList>
            <person name="Wagner-Dobler I."/>
            <person name="Ferriera S."/>
            <person name="Johnson J."/>
            <person name="Kravitz S."/>
            <person name="Beeson K."/>
            <person name="Sutton G."/>
            <person name="Rogers Y.-H."/>
            <person name="Friedman R."/>
            <person name="Frazier M."/>
            <person name="Venter J.C."/>
        </authorList>
    </citation>
    <scope>NUCLEOTIDE SEQUENCE [LARGE SCALE GENOMIC DNA]</scope>
    <source>
        <strain evidence="2">DSM 17067 / NCIMB 14079 / DFL-11</strain>
    </source>
</reference>
<protein>
    <submittedName>
        <fullName evidence="1">Uncharacterized protein</fullName>
    </submittedName>
</protein>
<gene>
    <name evidence="1" type="ORF">SADFL11_00039030</name>
</gene>
<name>A0A5E8UWK4_ROSAD</name>
<dbReference type="Proteomes" id="UP000004703">
    <property type="component" value="Chromosome"/>
</dbReference>
<accession>A0A5E8UWK4</accession>
<evidence type="ECO:0000313" key="2">
    <source>
        <dbReference type="Proteomes" id="UP000004703"/>
    </source>
</evidence>
<reference evidence="1 2" key="2">
    <citation type="submission" date="2013-04" db="EMBL/GenBank/DDBJ databases">
        <authorList>
            <person name="Fiebig A."/>
            <person name="Pradella S."/>
            <person name="Wagner-Doebler I."/>
        </authorList>
    </citation>
    <scope>NUCLEOTIDE SEQUENCE [LARGE SCALE GENOMIC DNA]</scope>
    <source>
        <strain evidence="2">DSM 17067 / NCIMB 14079 / DFL-11</strain>
    </source>
</reference>
<organism evidence="1 2">
    <name type="scientific">Roseibium alexandrii (strain DSM 17067 / NCIMB 14079 / DFL-11)</name>
    <name type="common">Labrenzia alexandrii</name>
    <dbReference type="NCBI Taxonomy" id="244592"/>
    <lineage>
        <taxon>Bacteria</taxon>
        <taxon>Pseudomonadati</taxon>
        <taxon>Pseudomonadota</taxon>
        <taxon>Alphaproteobacteria</taxon>
        <taxon>Hyphomicrobiales</taxon>
        <taxon>Stappiaceae</taxon>
        <taxon>Roseibium</taxon>
    </lineage>
</organism>
<comment type="caution">
    <text evidence="1">The sequence shown here is derived from an EMBL/GenBank/DDBJ whole genome shotgun (WGS) entry which is preliminary data.</text>
</comment>
<evidence type="ECO:0000313" key="1">
    <source>
        <dbReference type="EMBL" id="RMX61852.1"/>
    </source>
</evidence>
<dbReference type="EMBL" id="ACCU02000003">
    <property type="protein sequence ID" value="RMX61852.1"/>
    <property type="molecule type" value="Genomic_DNA"/>
</dbReference>
<dbReference type="AlphaFoldDB" id="A0A5E8UWK4"/>
<proteinExistence type="predicted"/>
<sequence>MKFTLGGKPRFAKWEPWKLERGPLALPNLQKPYWTKNNKGRVFLKTRPGLLSCLEDEAVVVVQGRHCLITDTDQLADLLIGIVALTVDQEGQVFTSHIDVQARKRG</sequence>